<keyword evidence="2" id="KW-0808">Transferase</keyword>
<gene>
    <name evidence="2" type="primary">pkn1_2</name>
    <name evidence="2" type="ORF">NCTC10684_03803</name>
</gene>
<dbReference type="InterPro" id="IPR051043">
    <property type="entry name" value="Sulfatase_Mod_Factor_Kinase"/>
</dbReference>
<sequence>MTCCSPGRSQNDHVTRPVAAPALLDAGSQPEMALIPAGRWLLGEDRSIANPEDGEGPVRPVELPAFLLDKTAVTNQAFASFVGATGYVTEAERLGWSFVFLAQLHPEAVIAMDADARAPDWWAPVRDACWRKPDGRGSTWRDRHDHPVVHVSWNDAVAFASFAGKRLPTEAEWEAAARGGLQRALYAWGDELHPDGRHMCNIWQGRFPLSNTAEDGYLATAPARSFPPNGFGLYNMLGNVWEWTASPWSDEPSGLMAMRGGSYLCHASYCNRYRVAARTGNHHGATSSHLGFRCAGDLAGELPTMPVLHGGP</sequence>
<dbReference type="EC" id="2.7.11.1" evidence="2"/>
<proteinExistence type="predicted"/>
<protein>
    <submittedName>
        <fullName evidence="2">Serine/threonine-protein kinase pkn1</fullName>
        <ecNumber evidence="2">2.7.11.1</ecNumber>
    </submittedName>
</protein>
<evidence type="ECO:0000313" key="3">
    <source>
        <dbReference type="Proteomes" id="UP000254701"/>
    </source>
</evidence>
<name>A0A380WP26_AMIAI</name>
<evidence type="ECO:0000259" key="1">
    <source>
        <dbReference type="Pfam" id="PF03781"/>
    </source>
</evidence>
<dbReference type="Proteomes" id="UP000254701">
    <property type="component" value="Unassembled WGS sequence"/>
</dbReference>
<dbReference type="PANTHER" id="PTHR23150:SF19">
    <property type="entry name" value="FORMYLGLYCINE-GENERATING ENZYME"/>
    <property type="match status" value="1"/>
</dbReference>
<accession>A0A380WP26</accession>
<dbReference type="GO" id="GO:0004674">
    <property type="term" value="F:protein serine/threonine kinase activity"/>
    <property type="evidence" value="ECO:0007669"/>
    <property type="project" value="UniProtKB-EC"/>
</dbReference>
<dbReference type="AlphaFoldDB" id="A0A380WP26"/>
<keyword evidence="2" id="KW-0418">Kinase</keyword>
<dbReference type="Gene3D" id="3.90.1580.10">
    <property type="entry name" value="paralog of FGE (formylglycine-generating enzyme)"/>
    <property type="match status" value="1"/>
</dbReference>
<reference evidence="2 3" key="1">
    <citation type="submission" date="2018-06" db="EMBL/GenBank/DDBJ databases">
        <authorList>
            <consortium name="Pathogen Informatics"/>
            <person name="Doyle S."/>
        </authorList>
    </citation>
    <scope>NUCLEOTIDE SEQUENCE [LARGE SCALE GENOMIC DNA]</scope>
    <source>
        <strain evidence="2 3">NCTC10684</strain>
    </source>
</reference>
<dbReference type="EMBL" id="UFSM01000001">
    <property type="protein sequence ID" value="SUU90545.1"/>
    <property type="molecule type" value="Genomic_DNA"/>
</dbReference>
<dbReference type="InterPro" id="IPR016187">
    <property type="entry name" value="CTDL_fold"/>
</dbReference>
<dbReference type="PANTHER" id="PTHR23150">
    <property type="entry name" value="SULFATASE MODIFYING FACTOR 1, 2"/>
    <property type="match status" value="1"/>
</dbReference>
<organism evidence="2 3">
    <name type="scientific">Aminobacter aminovorans</name>
    <name type="common">Chelatobacter heintzii</name>
    <dbReference type="NCBI Taxonomy" id="83263"/>
    <lineage>
        <taxon>Bacteria</taxon>
        <taxon>Pseudomonadati</taxon>
        <taxon>Pseudomonadota</taxon>
        <taxon>Alphaproteobacteria</taxon>
        <taxon>Hyphomicrobiales</taxon>
        <taxon>Phyllobacteriaceae</taxon>
        <taxon>Aminobacter</taxon>
    </lineage>
</organism>
<dbReference type="InterPro" id="IPR042095">
    <property type="entry name" value="SUMF_sf"/>
</dbReference>
<evidence type="ECO:0000313" key="2">
    <source>
        <dbReference type="EMBL" id="SUU90545.1"/>
    </source>
</evidence>
<dbReference type="Pfam" id="PF03781">
    <property type="entry name" value="FGE-sulfatase"/>
    <property type="match status" value="1"/>
</dbReference>
<dbReference type="GO" id="GO:0120147">
    <property type="term" value="F:formylglycine-generating oxidase activity"/>
    <property type="evidence" value="ECO:0007669"/>
    <property type="project" value="TreeGrafter"/>
</dbReference>
<dbReference type="RefSeq" id="WP_245432039.1">
    <property type="nucleotide sequence ID" value="NZ_BAAAVY010000034.1"/>
</dbReference>
<feature type="domain" description="Sulfatase-modifying factor enzyme-like" evidence="1">
    <location>
        <begin position="29"/>
        <end position="295"/>
    </location>
</feature>
<dbReference type="InterPro" id="IPR005532">
    <property type="entry name" value="SUMF_dom"/>
</dbReference>
<dbReference type="SUPFAM" id="SSF56436">
    <property type="entry name" value="C-type lectin-like"/>
    <property type="match status" value="1"/>
</dbReference>